<name>A0ABY6G9P8_9BURK</name>
<comment type="subcellular location">
    <subcellularLocation>
        <location evidence="1">Cell membrane</location>
        <topology evidence="1">Multi-pass membrane protein</topology>
    </subcellularLocation>
</comment>
<reference evidence="10" key="1">
    <citation type="submission" date="2022-09" db="EMBL/GenBank/DDBJ databases">
        <title>The complete genome of Acidovorax sp. 5MLIR.</title>
        <authorList>
            <person name="Liu L."/>
            <person name="Yue J."/>
            <person name="Yang F."/>
            <person name="Yuan J."/>
            <person name="Li L."/>
        </authorList>
    </citation>
    <scope>NUCLEOTIDE SEQUENCE</scope>
    <source>
        <strain evidence="10">5MLIR</strain>
    </source>
</reference>
<feature type="transmembrane region" description="Helical" evidence="8">
    <location>
        <begin position="416"/>
        <end position="436"/>
    </location>
</feature>
<keyword evidence="11" id="KW-1185">Reference proteome</keyword>
<evidence type="ECO:0000313" key="10">
    <source>
        <dbReference type="EMBL" id="UYG51740.1"/>
    </source>
</evidence>
<accession>A0ABY6G9P8</accession>
<evidence type="ECO:0000256" key="6">
    <source>
        <dbReference type="ARBA" id="ARBA00023136"/>
    </source>
</evidence>
<organism evidence="10 11">
    <name type="scientific">Comamonas endophytica</name>
    <dbReference type="NCBI Taxonomy" id="2949090"/>
    <lineage>
        <taxon>Bacteria</taxon>
        <taxon>Pseudomonadati</taxon>
        <taxon>Pseudomonadota</taxon>
        <taxon>Betaproteobacteria</taxon>
        <taxon>Burkholderiales</taxon>
        <taxon>Comamonadaceae</taxon>
        <taxon>Comamonas</taxon>
    </lineage>
</organism>
<protein>
    <submittedName>
        <fullName evidence="10">MFS transporter</fullName>
    </submittedName>
</protein>
<dbReference type="SUPFAM" id="SSF103473">
    <property type="entry name" value="MFS general substrate transporter"/>
    <property type="match status" value="1"/>
</dbReference>
<keyword evidence="2" id="KW-0813">Transport</keyword>
<evidence type="ECO:0000259" key="9">
    <source>
        <dbReference type="PROSITE" id="PS50850"/>
    </source>
</evidence>
<feature type="compositionally biased region" description="Polar residues" evidence="7">
    <location>
        <begin position="1"/>
        <end position="10"/>
    </location>
</feature>
<evidence type="ECO:0000313" key="11">
    <source>
        <dbReference type="Proteomes" id="UP001162800"/>
    </source>
</evidence>
<feature type="transmembrane region" description="Helical" evidence="8">
    <location>
        <begin position="261"/>
        <end position="286"/>
    </location>
</feature>
<feature type="region of interest" description="Disordered" evidence="7">
    <location>
        <begin position="1"/>
        <end position="22"/>
    </location>
</feature>
<feature type="transmembrane region" description="Helical" evidence="8">
    <location>
        <begin position="326"/>
        <end position="345"/>
    </location>
</feature>
<sequence length="444" mass="47203">MSATGYTAPSTGGYESPQALSRADTHEEVSPGDIAVGVVIGRSAEYFDFFVFGIACVLVFPALLFPYMARIDGTLASFAIFALAFIARPIGTAISMAIQRRWGRGTKLTLSLFLLGSCTVGMAFLPGYERLGMWAIVLFAALRIGQGLALGGTWDGLPSLLAISAPRNRRGWYSMLGQLGAPVGFFLAAGLVAYVYEATTPEEFIAWGWRFPFFVAFAINVVALFARIRIVVGQTYSHLLMENELEAVKTSEVMRSEGRNVAIGAFAALASFALFHLVTIFPLSYIELYSDQPVGDVLRVQMLGAAAACAAMVASGWLADRFGRRNTLGTMAALICVFSFVGPGLLGSGQAGNNAFLIIGFILLGLSYGQSSGTVTANFTPHYRYTGAALSADMAWLVGAAFAPLVALAVSARFGLFGLGIYLLSGGICTLAALAINRRIEARD</sequence>
<dbReference type="InterPro" id="IPR036259">
    <property type="entry name" value="MFS_trans_sf"/>
</dbReference>
<feature type="transmembrane region" description="Helical" evidence="8">
    <location>
        <begin position="75"/>
        <end position="96"/>
    </location>
</feature>
<feature type="transmembrane region" description="Helical" evidence="8">
    <location>
        <begin position="131"/>
        <end position="151"/>
    </location>
</feature>
<keyword evidence="5 8" id="KW-1133">Transmembrane helix</keyword>
<dbReference type="EMBL" id="CP106881">
    <property type="protein sequence ID" value="UYG51740.1"/>
    <property type="molecule type" value="Genomic_DNA"/>
</dbReference>
<keyword evidence="6 8" id="KW-0472">Membrane</keyword>
<dbReference type="PROSITE" id="PS00216">
    <property type="entry name" value="SUGAR_TRANSPORT_1"/>
    <property type="match status" value="1"/>
</dbReference>
<evidence type="ECO:0000256" key="5">
    <source>
        <dbReference type="ARBA" id="ARBA00022989"/>
    </source>
</evidence>
<dbReference type="Pfam" id="PF07690">
    <property type="entry name" value="MFS_1"/>
    <property type="match status" value="1"/>
</dbReference>
<dbReference type="InterPro" id="IPR005829">
    <property type="entry name" value="Sugar_transporter_CS"/>
</dbReference>
<proteinExistence type="predicted"/>
<feature type="transmembrane region" description="Helical" evidence="8">
    <location>
        <begin position="207"/>
        <end position="226"/>
    </location>
</feature>
<gene>
    <name evidence="10" type="ORF">M9799_00325</name>
</gene>
<feature type="transmembrane region" description="Helical" evidence="8">
    <location>
        <begin position="298"/>
        <end position="319"/>
    </location>
</feature>
<feature type="domain" description="Major facilitator superfamily (MFS) profile" evidence="9">
    <location>
        <begin position="34"/>
        <end position="444"/>
    </location>
</feature>
<feature type="transmembrane region" description="Helical" evidence="8">
    <location>
        <begin position="172"/>
        <end position="195"/>
    </location>
</feature>
<dbReference type="Gene3D" id="1.20.1250.20">
    <property type="entry name" value="MFS general substrate transporter like domains"/>
    <property type="match status" value="2"/>
</dbReference>
<evidence type="ECO:0000256" key="8">
    <source>
        <dbReference type="SAM" id="Phobius"/>
    </source>
</evidence>
<keyword evidence="4 8" id="KW-0812">Transmembrane</keyword>
<keyword evidence="3" id="KW-1003">Cell membrane</keyword>
<feature type="transmembrane region" description="Helical" evidence="8">
    <location>
        <begin position="390"/>
        <end position="410"/>
    </location>
</feature>
<dbReference type="Proteomes" id="UP001162800">
    <property type="component" value="Chromosome"/>
</dbReference>
<dbReference type="RefSeq" id="WP_231042442.1">
    <property type="nucleotide sequence ID" value="NZ_CP106881.1"/>
</dbReference>
<dbReference type="PROSITE" id="PS50850">
    <property type="entry name" value="MFS"/>
    <property type="match status" value="1"/>
</dbReference>
<dbReference type="InterPro" id="IPR011701">
    <property type="entry name" value="MFS"/>
</dbReference>
<feature type="transmembrane region" description="Helical" evidence="8">
    <location>
        <begin position="49"/>
        <end position="69"/>
    </location>
</feature>
<evidence type="ECO:0000256" key="3">
    <source>
        <dbReference type="ARBA" id="ARBA00022475"/>
    </source>
</evidence>
<feature type="transmembrane region" description="Helical" evidence="8">
    <location>
        <begin position="351"/>
        <end position="369"/>
    </location>
</feature>
<dbReference type="PANTHER" id="PTHR43045:SF2">
    <property type="entry name" value="INNER MEMBRANE METABOLITE TRANSPORT PROTEIN YHJE"/>
    <property type="match status" value="1"/>
</dbReference>
<dbReference type="PANTHER" id="PTHR43045">
    <property type="entry name" value="SHIKIMATE TRANSPORTER"/>
    <property type="match status" value="1"/>
</dbReference>
<evidence type="ECO:0000256" key="4">
    <source>
        <dbReference type="ARBA" id="ARBA00022692"/>
    </source>
</evidence>
<evidence type="ECO:0000256" key="7">
    <source>
        <dbReference type="SAM" id="MobiDB-lite"/>
    </source>
</evidence>
<evidence type="ECO:0000256" key="1">
    <source>
        <dbReference type="ARBA" id="ARBA00004651"/>
    </source>
</evidence>
<dbReference type="InterPro" id="IPR020846">
    <property type="entry name" value="MFS_dom"/>
</dbReference>
<evidence type="ECO:0000256" key="2">
    <source>
        <dbReference type="ARBA" id="ARBA00022448"/>
    </source>
</evidence>
<feature type="transmembrane region" description="Helical" evidence="8">
    <location>
        <begin position="108"/>
        <end position="125"/>
    </location>
</feature>